<gene>
    <name evidence="5" type="ORF">NA56DRAFT_700350</name>
</gene>
<comment type="similarity">
    <text evidence="2 3">Belongs to the glutamine synthetase family.</text>
</comment>
<dbReference type="InterPro" id="IPR014746">
    <property type="entry name" value="Gln_synth/guanido_kin_cat_dom"/>
</dbReference>
<dbReference type="InterPro" id="IPR032466">
    <property type="entry name" value="Metal_Hydrolase"/>
</dbReference>
<dbReference type="Gene3D" id="3.30.590.10">
    <property type="entry name" value="Glutamine synthetase/guanido kinase, catalytic domain"/>
    <property type="match status" value="1"/>
</dbReference>
<dbReference type="InterPro" id="IPR008146">
    <property type="entry name" value="Gln_synth_cat_dom"/>
</dbReference>
<sequence>MEDLIKAIHTTPIIDNHAHPLLTSAAQSKYPLLSITTEAHGDAMRATTSSLSHIRAVNQLSYVLGCPPTWEDVVKAIDIEKAKPHHVWQRRCLEGLEILLVDDGLDGGDEVHDYSWHDKLVRSECKRIVRIEKMAEEIIDALLKQDDIEPEDVFGALRDAFEIAIQTAIDDPEVVGFKSVICYRTGLAILPLVSSSDVRDSFVDYIARLQEAGITEFKRVDGMPLNHYLVNKTAQLISLSSKHKKPLQFHTGLGDNDITLTKSSPSHLQDFIRRYPTVPIVLLHASYPWTKEAGYLASVYENVYADIGEVFPFVSREGQEKVVREILELCPTEKILWSTDGHWFPETYLLAVLQVREALEVVLTDYVQSETLTIPQAVRAVEDIFFKTSNDLYDLHIPFKPLVGSTIPLPIRSATRSDQDTFITFLDEYTSVKFLRLQWLDYTSTPRLRILPIKKALNLLENSPKLSIGITNASLGLLQNDTIIPGVAATGEYRLQADFSSLRPGPYEGYAFVQCEFHESDGSISALCPRSLLRKTIVEAKSLNLEFLVGFEIEIVFMSRSEDGALQTLSNSGGHAWSSNRALHGNKILDMLHQIYDSLAVSGIYLEQWHPESATGQYEFVLPPLPPLQAVDALLHAREIISTVVAGYSLRATLYPKPFADMAGTASHIHLSFSSPDGDKKEVYEPFYAGVLKHLQAITAFGYSNPSSYDRMADSCWAGGRWVAWGTQNRETALRKIDGSHFEIKIIDGLSNPYFALAAIVAAGTQGLKDKLDLTLGDCLKDPALLSEEEKKTLGIRDMLPKDLEAALQALENDQELTELVGKDVVGRYIRVKKAEIDLLNGIPASERKNWIMERY</sequence>
<evidence type="ECO:0000256" key="1">
    <source>
        <dbReference type="ARBA" id="ARBA00021364"/>
    </source>
</evidence>
<dbReference type="GO" id="GO:0004356">
    <property type="term" value="F:glutamine synthetase activity"/>
    <property type="evidence" value="ECO:0007669"/>
    <property type="project" value="InterPro"/>
</dbReference>
<keyword evidence="6" id="KW-1185">Reference proteome</keyword>
<feature type="domain" description="GS catalytic" evidence="4">
    <location>
        <begin position="529"/>
        <end position="856"/>
    </location>
</feature>
<keyword evidence="5" id="KW-0808">Transferase</keyword>
<dbReference type="PROSITE" id="PS51987">
    <property type="entry name" value="GS_CATALYTIC"/>
    <property type="match status" value="1"/>
</dbReference>
<organism evidence="5 6">
    <name type="scientific">Hyaloscypha hepaticicola</name>
    <dbReference type="NCBI Taxonomy" id="2082293"/>
    <lineage>
        <taxon>Eukaryota</taxon>
        <taxon>Fungi</taxon>
        <taxon>Dikarya</taxon>
        <taxon>Ascomycota</taxon>
        <taxon>Pezizomycotina</taxon>
        <taxon>Leotiomycetes</taxon>
        <taxon>Helotiales</taxon>
        <taxon>Hyaloscyphaceae</taxon>
        <taxon>Hyaloscypha</taxon>
    </lineage>
</organism>
<dbReference type="SMART" id="SM01230">
    <property type="entry name" value="Gln-synt_C"/>
    <property type="match status" value="1"/>
</dbReference>
<dbReference type="GO" id="GO:0016787">
    <property type="term" value="F:hydrolase activity"/>
    <property type="evidence" value="ECO:0007669"/>
    <property type="project" value="InterPro"/>
</dbReference>
<dbReference type="PANTHER" id="PTHR43383">
    <property type="entry name" value="NODULIN 6"/>
    <property type="match status" value="1"/>
</dbReference>
<evidence type="ECO:0000313" key="5">
    <source>
        <dbReference type="EMBL" id="PMD24698.1"/>
    </source>
</evidence>
<dbReference type="Pfam" id="PF00120">
    <property type="entry name" value="Gln-synt_C"/>
    <property type="match status" value="1"/>
</dbReference>
<dbReference type="AlphaFoldDB" id="A0A2J6QEP2"/>
<dbReference type="EMBL" id="KZ613472">
    <property type="protein sequence ID" value="PMD24698.1"/>
    <property type="molecule type" value="Genomic_DNA"/>
</dbReference>
<dbReference type="GO" id="GO:0016301">
    <property type="term" value="F:kinase activity"/>
    <property type="evidence" value="ECO:0007669"/>
    <property type="project" value="UniProtKB-KW"/>
</dbReference>
<evidence type="ECO:0000313" key="6">
    <source>
        <dbReference type="Proteomes" id="UP000235672"/>
    </source>
</evidence>
<dbReference type="OrthoDB" id="3364440at2759"/>
<dbReference type="InterPro" id="IPR006680">
    <property type="entry name" value="Amidohydro-rel"/>
</dbReference>
<evidence type="ECO:0000256" key="3">
    <source>
        <dbReference type="RuleBase" id="RU000384"/>
    </source>
</evidence>
<reference evidence="5 6" key="1">
    <citation type="submission" date="2016-05" db="EMBL/GenBank/DDBJ databases">
        <title>A degradative enzymes factory behind the ericoid mycorrhizal symbiosis.</title>
        <authorList>
            <consortium name="DOE Joint Genome Institute"/>
            <person name="Martino E."/>
            <person name="Morin E."/>
            <person name="Grelet G."/>
            <person name="Kuo A."/>
            <person name="Kohler A."/>
            <person name="Daghino S."/>
            <person name="Barry K."/>
            <person name="Choi C."/>
            <person name="Cichocki N."/>
            <person name="Clum A."/>
            <person name="Copeland A."/>
            <person name="Hainaut M."/>
            <person name="Haridas S."/>
            <person name="Labutti K."/>
            <person name="Lindquist E."/>
            <person name="Lipzen A."/>
            <person name="Khouja H.-R."/>
            <person name="Murat C."/>
            <person name="Ohm R."/>
            <person name="Olson A."/>
            <person name="Spatafora J."/>
            <person name="Veneault-Fourrey C."/>
            <person name="Henrissat B."/>
            <person name="Grigoriev I."/>
            <person name="Martin F."/>
            <person name="Perotto S."/>
        </authorList>
    </citation>
    <scope>NUCLEOTIDE SEQUENCE [LARGE SCALE GENOMIC DNA]</scope>
    <source>
        <strain evidence="5 6">UAMH 7357</strain>
    </source>
</reference>
<accession>A0A2J6QEP2</accession>
<dbReference type="Gene3D" id="3.20.20.140">
    <property type="entry name" value="Metal-dependent hydrolases"/>
    <property type="match status" value="1"/>
</dbReference>
<dbReference type="InterPro" id="IPR036651">
    <property type="entry name" value="Gln_synt_N_sf"/>
</dbReference>
<proteinExistence type="inferred from homology"/>
<dbReference type="Pfam" id="PF04909">
    <property type="entry name" value="Amidohydro_2"/>
    <property type="match status" value="1"/>
</dbReference>
<evidence type="ECO:0000259" key="4">
    <source>
        <dbReference type="PROSITE" id="PS51987"/>
    </source>
</evidence>
<dbReference type="GO" id="GO:0006542">
    <property type="term" value="P:glutamine biosynthetic process"/>
    <property type="evidence" value="ECO:0007669"/>
    <property type="project" value="InterPro"/>
</dbReference>
<dbReference type="SUPFAM" id="SSF51556">
    <property type="entry name" value="Metallo-dependent hydrolases"/>
    <property type="match status" value="1"/>
</dbReference>
<dbReference type="PROSITE" id="PS00181">
    <property type="entry name" value="GLNA_ATP"/>
    <property type="match status" value="1"/>
</dbReference>
<dbReference type="STRING" id="1745343.A0A2J6QEP2"/>
<dbReference type="Gene3D" id="3.10.20.70">
    <property type="entry name" value="Glutamine synthetase, N-terminal domain"/>
    <property type="match status" value="1"/>
</dbReference>
<name>A0A2J6QEP2_9HELO</name>
<evidence type="ECO:0000256" key="2">
    <source>
        <dbReference type="PROSITE-ProRule" id="PRU01331"/>
    </source>
</evidence>
<protein>
    <recommendedName>
        <fullName evidence="1">Glutamine synthetase</fullName>
    </recommendedName>
</protein>
<dbReference type="PANTHER" id="PTHR43383:SF2">
    <property type="entry name" value="AMIDOHYDROLASE 2 FAMILY PROTEIN"/>
    <property type="match status" value="1"/>
</dbReference>
<keyword evidence="5" id="KW-0418">Kinase</keyword>
<dbReference type="Proteomes" id="UP000235672">
    <property type="component" value="Unassembled WGS sequence"/>
</dbReference>
<dbReference type="InterPro" id="IPR027303">
    <property type="entry name" value="Gln_synth_gly_rich_site"/>
</dbReference>
<dbReference type="SUPFAM" id="SSF55931">
    <property type="entry name" value="Glutamine synthetase/guanido kinase"/>
    <property type="match status" value="1"/>
</dbReference>